<feature type="transmembrane region" description="Helical" evidence="9">
    <location>
        <begin position="251"/>
        <end position="278"/>
    </location>
</feature>
<name>A0A8J9Z6E3_BRALA</name>
<dbReference type="AlphaFoldDB" id="A0A8J9Z6E3"/>
<evidence type="ECO:0000256" key="1">
    <source>
        <dbReference type="ARBA" id="ARBA00004424"/>
    </source>
</evidence>
<comment type="subcellular location">
    <subcellularLocation>
        <location evidence="1">Apical cell membrane</location>
        <topology evidence="1">Multi-pass membrane protein</topology>
    </subcellularLocation>
</comment>
<dbReference type="CDD" id="cd17331">
    <property type="entry name" value="MFS_SLC22A18"/>
    <property type="match status" value="1"/>
</dbReference>
<keyword evidence="4 9" id="KW-1133">Transmembrane helix</keyword>
<dbReference type="InterPro" id="IPR001958">
    <property type="entry name" value="Tet-R_TetA/multi-R_MdtG-like"/>
</dbReference>
<evidence type="ECO:0000256" key="9">
    <source>
        <dbReference type="SAM" id="Phobius"/>
    </source>
</evidence>
<sequence>MADTVESTVMEGTLGSRGQGQESPEKEATSGSGLSASQRKLVVLMTHINIAMYSTCFWIQQGALPYLTKKLGVDPVVYGYLQTTFAVVQLCGGPLFGRFGDLFGTRSALVLAFSAAALSYGLLGMAEGMLLLFLSRLPSFLMHSMQGAQMIVTDISDESSRADALGKLGLSYGIGMIVGPFLGGQVTKYFSEQHSAYLAMAGSLVSIVLVVLFIPANTKAGKKHSESTKDDSGPSSVFDVKAIAKLLTIPVAAYLLLVRTIVGTPLGIFQSMFSVIAMDRFNIGPEENGYLMSYIGMSNMVMMGLGVGILTKRYNEGLLLKWAIYMFTFGYLLLAGANVTWHIYVTVIPLTIGGTIMNTVISSTLTKVVPPDSTGTMLGLSMASNSIIRTMSPTVGGLMLGYAGYPSFGIVGFVVNTLLSVYMLFSQTHATVVAAVERQNAKKES</sequence>
<feature type="region of interest" description="Disordered" evidence="8">
    <location>
        <begin position="1"/>
        <end position="33"/>
    </location>
</feature>
<evidence type="ECO:0000313" key="11">
    <source>
        <dbReference type="EMBL" id="CAH1247962.1"/>
    </source>
</evidence>
<dbReference type="Gene3D" id="1.20.1250.20">
    <property type="entry name" value="MFS general substrate transporter like domains"/>
    <property type="match status" value="1"/>
</dbReference>
<feature type="transmembrane region" description="Helical" evidence="9">
    <location>
        <begin position="322"/>
        <end position="344"/>
    </location>
</feature>
<dbReference type="PRINTS" id="PR01035">
    <property type="entry name" value="TCRTETA"/>
</dbReference>
<keyword evidence="12" id="KW-1185">Reference proteome</keyword>
<protein>
    <recommendedName>
        <fullName evidence="6">Organic cation transporter-like protein 2</fullName>
    </recommendedName>
</protein>
<dbReference type="OrthoDB" id="440553at2759"/>
<reference evidence="11" key="1">
    <citation type="submission" date="2022-01" db="EMBL/GenBank/DDBJ databases">
        <authorList>
            <person name="Braso-Vives M."/>
        </authorList>
    </citation>
    <scope>NUCLEOTIDE SEQUENCE</scope>
</reference>
<keyword evidence="2" id="KW-1003">Cell membrane</keyword>
<feature type="transmembrane region" description="Helical" evidence="9">
    <location>
        <begin position="109"/>
        <end position="134"/>
    </location>
</feature>
<evidence type="ECO:0000256" key="6">
    <source>
        <dbReference type="ARBA" id="ARBA00078639"/>
    </source>
</evidence>
<feature type="domain" description="Major facilitator superfamily (MFS) profile" evidence="10">
    <location>
        <begin position="42"/>
        <end position="429"/>
    </location>
</feature>
<evidence type="ECO:0000256" key="2">
    <source>
        <dbReference type="ARBA" id="ARBA00022475"/>
    </source>
</evidence>
<dbReference type="FunFam" id="1.20.1250.20:FF:000297">
    <property type="entry name" value="Solute carrier family 22 member 18"/>
    <property type="match status" value="1"/>
</dbReference>
<dbReference type="GO" id="GO:0016324">
    <property type="term" value="C:apical plasma membrane"/>
    <property type="evidence" value="ECO:0007669"/>
    <property type="project" value="UniProtKB-SubCell"/>
</dbReference>
<dbReference type="InterPro" id="IPR020846">
    <property type="entry name" value="MFS_dom"/>
</dbReference>
<dbReference type="InterPro" id="IPR036259">
    <property type="entry name" value="MFS_trans_sf"/>
</dbReference>
<feature type="transmembrane region" description="Helical" evidence="9">
    <location>
        <begin position="196"/>
        <end position="214"/>
    </location>
</feature>
<feature type="transmembrane region" description="Helical" evidence="9">
    <location>
        <begin position="80"/>
        <end position="97"/>
    </location>
</feature>
<feature type="transmembrane region" description="Helical" evidence="9">
    <location>
        <begin position="290"/>
        <end position="310"/>
    </location>
</feature>
<feature type="transmembrane region" description="Helical" evidence="9">
    <location>
        <begin position="402"/>
        <end position="425"/>
    </location>
</feature>
<keyword evidence="3 9" id="KW-0812">Transmembrane</keyword>
<organism evidence="11 12">
    <name type="scientific">Branchiostoma lanceolatum</name>
    <name type="common">Common lancelet</name>
    <name type="synonym">Amphioxus lanceolatum</name>
    <dbReference type="NCBI Taxonomy" id="7740"/>
    <lineage>
        <taxon>Eukaryota</taxon>
        <taxon>Metazoa</taxon>
        <taxon>Chordata</taxon>
        <taxon>Cephalochordata</taxon>
        <taxon>Leptocardii</taxon>
        <taxon>Amphioxiformes</taxon>
        <taxon>Branchiostomatidae</taxon>
        <taxon>Branchiostoma</taxon>
    </lineage>
</organism>
<dbReference type="Proteomes" id="UP000838412">
    <property type="component" value="Chromosome 16"/>
</dbReference>
<dbReference type="EMBL" id="OV696701">
    <property type="protein sequence ID" value="CAH1247962.1"/>
    <property type="molecule type" value="Genomic_DNA"/>
</dbReference>
<dbReference type="PROSITE" id="PS50850">
    <property type="entry name" value="MFS"/>
    <property type="match status" value="1"/>
</dbReference>
<dbReference type="PANTHER" id="PTHR24002">
    <property type="entry name" value="SOLUTE CARRIER FAMILY 22 MEMBER 18"/>
    <property type="match status" value="1"/>
</dbReference>
<accession>A0A8J9Z6E3</accession>
<evidence type="ECO:0000259" key="10">
    <source>
        <dbReference type="PROSITE" id="PS50850"/>
    </source>
</evidence>
<evidence type="ECO:0000256" key="5">
    <source>
        <dbReference type="ARBA" id="ARBA00023136"/>
    </source>
</evidence>
<dbReference type="Pfam" id="PF07690">
    <property type="entry name" value="MFS_1"/>
    <property type="match status" value="1"/>
</dbReference>
<evidence type="ECO:0000313" key="12">
    <source>
        <dbReference type="Proteomes" id="UP000838412"/>
    </source>
</evidence>
<dbReference type="InterPro" id="IPR011701">
    <property type="entry name" value="MFS"/>
</dbReference>
<dbReference type="GO" id="GO:0022857">
    <property type="term" value="F:transmembrane transporter activity"/>
    <property type="evidence" value="ECO:0007669"/>
    <property type="project" value="InterPro"/>
</dbReference>
<gene>
    <name evidence="11" type="primary">SLC22A18</name>
    <name evidence="11" type="ORF">BLAG_LOCUS9474</name>
</gene>
<evidence type="ECO:0000256" key="8">
    <source>
        <dbReference type="SAM" id="MobiDB-lite"/>
    </source>
</evidence>
<keyword evidence="5 9" id="KW-0472">Membrane</keyword>
<dbReference type="PANTHER" id="PTHR24002:SF3">
    <property type="entry name" value="SOLUTE CARRIER FAMILY 22 MEMBER 18"/>
    <property type="match status" value="1"/>
</dbReference>
<comment type="function">
    <text evidence="7">May act as a transporter of organic cations based on a proton efflux antiport mechanism. May play a role in the transport of chloroquine and quinidine-related compounds in kidney. Plays a role in the regulation of lipid metabolism.</text>
</comment>
<evidence type="ECO:0000256" key="7">
    <source>
        <dbReference type="ARBA" id="ARBA00093348"/>
    </source>
</evidence>
<evidence type="ECO:0000256" key="3">
    <source>
        <dbReference type="ARBA" id="ARBA00022692"/>
    </source>
</evidence>
<proteinExistence type="predicted"/>
<dbReference type="GO" id="GO:0005635">
    <property type="term" value="C:nuclear envelope"/>
    <property type="evidence" value="ECO:0007669"/>
    <property type="project" value="TreeGrafter"/>
</dbReference>
<evidence type="ECO:0000256" key="4">
    <source>
        <dbReference type="ARBA" id="ARBA00022989"/>
    </source>
</evidence>
<dbReference type="SUPFAM" id="SSF103473">
    <property type="entry name" value="MFS general substrate transporter"/>
    <property type="match status" value="1"/>
</dbReference>